<evidence type="ECO:0000313" key="2">
    <source>
        <dbReference type="Proteomes" id="UP001595867"/>
    </source>
</evidence>
<keyword evidence="2" id="KW-1185">Reference proteome</keyword>
<protein>
    <submittedName>
        <fullName evidence="1">Uncharacterized protein</fullName>
    </submittedName>
</protein>
<dbReference type="RefSeq" id="WP_378072270.1">
    <property type="nucleotide sequence ID" value="NZ_JBHSBL010000028.1"/>
</dbReference>
<dbReference type="EMBL" id="JBHSBL010000028">
    <property type="protein sequence ID" value="MFC4071395.1"/>
    <property type="molecule type" value="Genomic_DNA"/>
</dbReference>
<gene>
    <name evidence="1" type="ORF">ACFO0C_41220</name>
</gene>
<name>A0ABV8J8M3_9ACTN</name>
<evidence type="ECO:0000313" key="1">
    <source>
        <dbReference type="EMBL" id="MFC4071395.1"/>
    </source>
</evidence>
<comment type="caution">
    <text evidence="1">The sequence shown here is derived from an EMBL/GenBank/DDBJ whole genome shotgun (WGS) entry which is preliminary data.</text>
</comment>
<accession>A0ABV8J8M3</accession>
<organism evidence="1 2">
    <name type="scientific">Actinoplanes subglobosus</name>
    <dbReference type="NCBI Taxonomy" id="1547892"/>
    <lineage>
        <taxon>Bacteria</taxon>
        <taxon>Bacillati</taxon>
        <taxon>Actinomycetota</taxon>
        <taxon>Actinomycetes</taxon>
        <taxon>Micromonosporales</taxon>
        <taxon>Micromonosporaceae</taxon>
        <taxon>Actinoplanes</taxon>
    </lineage>
</organism>
<sequence>MESWSDGDLVSEFDQRLDELLAEVDPGWRPEEPPEPYRSDQAFRAYHRRERRRMHLGEVLREHPDTAAACAPRVLAAVACDEDVSANKQLLHPVMAVVGRRAVQRYLISVVEHEPAHKKVCAVRAWYWSQVSLRYRSFEDFREERPTPESRAADDDVADLRADYRNACLAAFVEHGHPPTREWLSRGFLLVEDYFPPNLHHLVARARAIAEADPERYHELLGRESDGTTMAQIGVSDR</sequence>
<proteinExistence type="predicted"/>
<dbReference type="Proteomes" id="UP001595867">
    <property type="component" value="Unassembled WGS sequence"/>
</dbReference>
<reference evidence="2" key="1">
    <citation type="journal article" date="2019" name="Int. J. Syst. Evol. Microbiol.">
        <title>The Global Catalogue of Microorganisms (GCM) 10K type strain sequencing project: providing services to taxonomists for standard genome sequencing and annotation.</title>
        <authorList>
            <consortium name="The Broad Institute Genomics Platform"/>
            <consortium name="The Broad Institute Genome Sequencing Center for Infectious Disease"/>
            <person name="Wu L."/>
            <person name="Ma J."/>
        </authorList>
    </citation>
    <scope>NUCLEOTIDE SEQUENCE [LARGE SCALE GENOMIC DNA]</scope>
    <source>
        <strain evidence="2">TBRC 5832</strain>
    </source>
</reference>